<dbReference type="Pfam" id="PF23489">
    <property type="entry name" value="V-ATPase_su_f"/>
    <property type="match status" value="1"/>
</dbReference>
<gene>
    <name evidence="6" type="ORF">GMORB2_5639</name>
</gene>
<dbReference type="RefSeq" id="XP_035322575.1">
    <property type="nucleotide sequence ID" value="XM_035467609.1"/>
</dbReference>
<dbReference type="AlphaFoldDB" id="A0A9P4YVK9"/>
<evidence type="ECO:0000256" key="4">
    <source>
        <dbReference type="ARBA" id="ARBA00023136"/>
    </source>
</evidence>
<dbReference type="OrthoDB" id="67317at2759"/>
<keyword evidence="3 5" id="KW-1133">Transmembrane helix</keyword>
<evidence type="ECO:0000313" key="6">
    <source>
        <dbReference type="EMBL" id="KAF4123923.1"/>
    </source>
</evidence>
<organism evidence="6 7">
    <name type="scientific">Geosmithia morbida</name>
    <dbReference type="NCBI Taxonomy" id="1094350"/>
    <lineage>
        <taxon>Eukaryota</taxon>
        <taxon>Fungi</taxon>
        <taxon>Dikarya</taxon>
        <taxon>Ascomycota</taxon>
        <taxon>Pezizomycotina</taxon>
        <taxon>Sordariomycetes</taxon>
        <taxon>Hypocreomycetidae</taxon>
        <taxon>Hypocreales</taxon>
        <taxon>Bionectriaceae</taxon>
        <taxon>Geosmithia</taxon>
    </lineage>
</organism>
<evidence type="ECO:0000256" key="3">
    <source>
        <dbReference type="ARBA" id="ARBA00022989"/>
    </source>
</evidence>
<evidence type="ECO:0000256" key="2">
    <source>
        <dbReference type="ARBA" id="ARBA00022692"/>
    </source>
</evidence>
<comment type="subcellular location">
    <subcellularLocation>
        <location evidence="1">Membrane</location>
    </subcellularLocation>
</comment>
<dbReference type="InterPro" id="IPR056552">
    <property type="entry name" value="Ribonucl_Kappa"/>
</dbReference>
<dbReference type="Proteomes" id="UP000749293">
    <property type="component" value="Unassembled WGS sequence"/>
</dbReference>
<name>A0A9P4YVK9_9HYPO</name>
<accession>A0A9P4YVK9</accession>
<dbReference type="EMBL" id="JAANYQ010000005">
    <property type="protein sequence ID" value="KAF4123923.1"/>
    <property type="molecule type" value="Genomic_DNA"/>
</dbReference>
<reference evidence="6" key="1">
    <citation type="submission" date="2020-03" db="EMBL/GenBank/DDBJ databases">
        <title>Site-based positive gene gene selection in Geosmithia morbida across the United States reveals a broad range of putative effectors and factors for local host and environmental adapation.</title>
        <authorList>
            <person name="Onufrak A."/>
            <person name="Murdoch R.W."/>
            <person name="Gazis R."/>
            <person name="Huff M."/>
            <person name="Staton M."/>
            <person name="Klingeman W."/>
            <person name="Hadziabdic D."/>
        </authorList>
    </citation>
    <scope>NUCLEOTIDE SEQUENCE</scope>
    <source>
        <strain evidence="6">1262</strain>
    </source>
</reference>
<evidence type="ECO:0000256" key="1">
    <source>
        <dbReference type="ARBA" id="ARBA00004370"/>
    </source>
</evidence>
<evidence type="ECO:0000256" key="5">
    <source>
        <dbReference type="SAM" id="Phobius"/>
    </source>
</evidence>
<comment type="caution">
    <text evidence="6">The sequence shown here is derived from an EMBL/GenBank/DDBJ whole genome shotgun (WGS) entry which is preliminary data.</text>
</comment>
<keyword evidence="7" id="KW-1185">Reference proteome</keyword>
<proteinExistence type="predicted"/>
<dbReference type="GO" id="GO:0016020">
    <property type="term" value="C:membrane"/>
    <property type="evidence" value="ECO:0007669"/>
    <property type="project" value="UniProtKB-SubCell"/>
</dbReference>
<feature type="transmembrane region" description="Helical" evidence="5">
    <location>
        <begin position="42"/>
        <end position="64"/>
    </location>
</feature>
<keyword evidence="2 5" id="KW-0812">Transmembrane</keyword>
<protein>
    <submittedName>
        <fullName evidence="6">Uncharacterized protein</fullName>
    </submittedName>
</protein>
<dbReference type="GeneID" id="55971864"/>
<evidence type="ECO:0000313" key="7">
    <source>
        <dbReference type="Proteomes" id="UP000749293"/>
    </source>
</evidence>
<sequence length="77" mass="8332">MKPVVSASTAWMCFIAFMYQIGHEEFTGGINDPSPEQGKRLAKSVGGAAFLYAILFFVCLCQGFHNKRASGRGSIAL</sequence>
<keyword evidence="4 5" id="KW-0472">Membrane</keyword>